<feature type="transmembrane region" description="Helical" evidence="10">
    <location>
        <begin position="226"/>
        <end position="253"/>
    </location>
</feature>
<feature type="transmembrane region" description="Helical" evidence="10">
    <location>
        <begin position="280"/>
        <end position="301"/>
    </location>
</feature>
<keyword evidence="8 10" id="KW-0472">Membrane</keyword>
<dbReference type="EMBL" id="JAKNID010000010">
    <property type="protein sequence ID" value="MCG4564651.1"/>
    <property type="molecule type" value="Genomic_DNA"/>
</dbReference>
<keyword evidence="2 10" id="KW-0813">Transport</keyword>
<dbReference type="InterPro" id="IPR035906">
    <property type="entry name" value="MetI-like_sf"/>
</dbReference>
<evidence type="ECO:0000256" key="10">
    <source>
        <dbReference type="RuleBase" id="RU363032"/>
    </source>
</evidence>
<evidence type="ECO:0000256" key="4">
    <source>
        <dbReference type="ARBA" id="ARBA00022692"/>
    </source>
</evidence>
<name>A0A9Q4FKJ9_9FIRM</name>
<dbReference type="CDD" id="cd06261">
    <property type="entry name" value="TM_PBP2"/>
    <property type="match status" value="1"/>
</dbReference>
<proteinExistence type="inferred from homology"/>
<evidence type="ECO:0000256" key="3">
    <source>
        <dbReference type="ARBA" id="ARBA00022475"/>
    </source>
</evidence>
<feature type="transmembrane region" description="Helical" evidence="10">
    <location>
        <begin position="48"/>
        <end position="70"/>
    </location>
</feature>
<dbReference type="GO" id="GO:0055085">
    <property type="term" value="P:transmembrane transport"/>
    <property type="evidence" value="ECO:0007669"/>
    <property type="project" value="InterPro"/>
</dbReference>
<dbReference type="Pfam" id="PF12911">
    <property type="entry name" value="OppC_N"/>
    <property type="match status" value="1"/>
</dbReference>
<dbReference type="Proteomes" id="UP001108123">
    <property type="component" value="Unassembled WGS sequence"/>
</dbReference>
<dbReference type="PROSITE" id="PS50928">
    <property type="entry name" value="ABC_TM1"/>
    <property type="match status" value="1"/>
</dbReference>
<dbReference type="InterPro" id="IPR000515">
    <property type="entry name" value="MetI-like"/>
</dbReference>
<keyword evidence="7 10" id="KW-1133">Transmembrane helix</keyword>
<evidence type="ECO:0000256" key="2">
    <source>
        <dbReference type="ARBA" id="ARBA00022448"/>
    </source>
</evidence>
<evidence type="ECO:0000256" key="7">
    <source>
        <dbReference type="ARBA" id="ARBA00022989"/>
    </source>
</evidence>
<evidence type="ECO:0000259" key="11">
    <source>
        <dbReference type="PROSITE" id="PS50928"/>
    </source>
</evidence>
<dbReference type="PANTHER" id="PTHR43386:SF24">
    <property type="entry name" value="OLIGOPEPTIDE TRANSPORT SYSTEM PERMEASE PROTEIN AMID"/>
    <property type="match status" value="1"/>
</dbReference>
<evidence type="ECO:0000313" key="13">
    <source>
        <dbReference type="Proteomes" id="UP001108123"/>
    </source>
</evidence>
<keyword evidence="4 10" id="KW-0812">Transmembrane</keyword>
<evidence type="ECO:0000313" key="12">
    <source>
        <dbReference type="EMBL" id="MCG4564651.1"/>
    </source>
</evidence>
<keyword evidence="13" id="KW-1185">Reference proteome</keyword>
<feature type="domain" description="ABC transmembrane type-1" evidence="11">
    <location>
        <begin position="109"/>
        <end position="298"/>
    </location>
</feature>
<dbReference type="Pfam" id="PF00528">
    <property type="entry name" value="BPD_transp_1"/>
    <property type="match status" value="1"/>
</dbReference>
<evidence type="ECO:0000256" key="6">
    <source>
        <dbReference type="ARBA" id="ARBA00022927"/>
    </source>
</evidence>
<feature type="transmembrane region" description="Helical" evidence="10">
    <location>
        <begin position="113"/>
        <end position="136"/>
    </location>
</feature>
<reference evidence="12" key="1">
    <citation type="submission" date="2022-01" db="EMBL/GenBank/DDBJ databases">
        <title>Collection of gut derived symbiotic bacterial strains cultured from healthy donors.</title>
        <authorList>
            <person name="Lin H."/>
            <person name="Kohout C."/>
            <person name="Waligurski E."/>
            <person name="Pamer E.G."/>
        </authorList>
    </citation>
    <scope>NUCLEOTIDE SEQUENCE</scope>
    <source>
        <strain evidence="12">MSK.14.39</strain>
    </source>
</reference>
<dbReference type="InterPro" id="IPR050366">
    <property type="entry name" value="BP-dependent_transpt_permease"/>
</dbReference>
<dbReference type="Gene3D" id="1.10.3720.10">
    <property type="entry name" value="MetI-like"/>
    <property type="match status" value="1"/>
</dbReference>
<dbReference type="RefSeq" id="WP_226807303.1">
    <property type="nucleotide sequence ID" value="NZ_JAJBNW010000001.1"/>
</dbReference>
<comment type="subcellular location">
    <subcellularLocation>
        <location evidence="1 10">Cell membrane</location>
        <topology evidence="1 10">Multi-pass membrane protein</topology>
    </subcellularLocation>
</comment>
<comment type="caution">
    <text evidence="12">The sequence shown here is derived from an EMBL/GenBank/DDBJ whole genome shotgun (WGS) entry which is preliminary data.</text>
</comment>
<accession>A0A9Q4FKJ9</accession>
<keyword evidence="5" id="KW-0571">Peptide transport</keyword>
<organism evidence="12 13">
    <name type="scientific">Anaerosalibacter bizertensis</name>
    <dbReference type="NCBI Taxonomy" id="932217"/>
    <lineage>
        <taxon>Bacteria</taxon>
        <taxon>Bacillati</taxon>
        <taxon>Bacillota</taxon>
        <taxon>Tissierellia</taxon>
        <taxon>Tissierellales</taxon>
        <taxon>Sporanaerobacteraceae</taxon>
        <taxon>Anaerosalibacter</taxon>
    </lineage>
</organism>
<comment type="similarity">
    <text evidence="9">Belongs to the binding-protein-dependent transport system permease family. OppBC subfamily.</text>
</comment>
<sequence>MDSVKSDIKLTDDIFERVGIDEEYSEHLDKPSITYWADVWRRFKENKLATFGLVLLIVVIGTIFLGPTIAGKDYQYIDASIKDQKPSAEHWFGTDDMGRDIFTRVCYGGRVSILIGLLCTVVMFFIGSILGAIAGLKGGWVDNLIMRIVEIIGNLPYLVIVIILTIVMGRSIFSLVFAMSITSWVGTTRMVRGQILQLKEQDYIEAATALGASTGRIIMRHLIPNTLGIIMVDITMSIPGFIFGEAFLSYVGLGVRPPQTSWGALASAGQQKLMFYPHELFFPCLMIVLTTLSFHLIGDGLSDALDPKLRK</sequence>
<dbReference type="InterPro" id="IPR025966">
    <property type="entry name" value="OppC_N"/>
</dbReference>
<dbReference type="GO" id="GO:0015833">
    <property type="term" value="P:peptide transport"/>
    <property type="evidence" value="ECO:0007669"/>
    <property type="project" value="UniProtKB-KW"/>
</dbReference>
<evidence type="ECO:0000256" key="9">
    <source>
        <dbReference type="ARBA" id="ARBA00024202"/>
    </source>
</evidence>
<evidence type="ECO:0000256" key="5">
    <source>
        <dbReference type="ARBA" id="ARBA00022856"/>
    </source>
</evidence>
<protein>
    <submittedName>
        <fullName evidence="12">ABC transporter permease</fullName>
    </submittedName>
</protein>
<dbReference type="SUPFAM" id="SSF161098">
    <property type="entry name" value="MetI-like"/>
    <property type="match status" value="1"/>
</dbReference>
<evidence type="ECO:0000256" key="1">
    <source>
        <dbReference type="ARBA" id="ARBA00004651"/>
    </source>
</evidence>
<evidence type="ECO:0000256" key="8">
    <source>
        <dbReference type="ARBA" id="ARBA00023136"/>
    </source>
</evidence>
<dbReference type="GO" id="GO:0015031">
    <property type="term" value="P:protein transport"/>
    <property type="evidence" value="ECO:0007669"/>
    <property type="project" value="UniProtKB-KW"/>
</dbReference>
<dbReference type="GO" id="GO:0005886">
    <property type="term" value="C:plasma membrane"/>
    <property type="evidence" value="ECO:0007669"/>
    <property type="project" value="UniProtKB-SubCell"/>
</dbReference>
<keyword evidence="6" id="KW-0653">Protein transport</keyword>
<dbReference type="AlphaFoldDB" id="A0A9Q4FKJ9"/>
<keyword evidence="3" id="KW-1003">Cell membrane</keyword>
<dbReference type="PANTHER" id="PTHR43386">
    <property type="entry name" value="OLIGOPEPTIDE TRANSPORT SYSTEM PERMEASE PROTEIN APPC"/>
    <property type="match status" value="1"/>
</dbReference>
<gene>
    <name evidence="12" type="ORF">L0P62_04230</name>
</gene>